<gene>
    <name evidence="1" type="ORF">A8950_1922</name>
</gene>
<keyword evidence="2" id="KW-1185">Reference proteome</keyword>
<dbReference type="EMBL" id="SNYW01000008">
    <property type="protein sequence ID" value="TDQ82102.1"/>
    <property type="molecule type" value="Genomic_DNA"/>
</dbReference>
<reference evidence="1 2" key="1">
    <citation type="submission" date="2019-03" db="EMBL/GenBank/DDBJ databases">
        <title>Genomic Encyclopedia of Type Strains, Phase III (KMG-III): the genomes of soil and plant-associated and newly described type strains.</title>
        <authorList>
            <person name="Whitman W."/>
        </authorList>
    </citation>
    <scope>NUCLEOTIDE SEQUENCE [LARGE SCALE GENOMIC DNA]</scope>
    <source>
        <strain evidence="1 2">CGMCC 1.7660</strain>
    </source>
</reference>
<dbReference type="AlphaFoldDB" id="A0A4R6WM99"/>
<organism evidence="1 2">
    <name type="scientific">Dongia mobilis</name>
    <dbReference type="NCBI Taxonomy" id="578943"/>
    <lineage>
        <taxon>Bacteria</taxon>
        <taxon>Pseudomonadati</taxon>
        <taxon>Pseudomonadota</taxon>
        <taxon>Alphaproteobacteria</taxon>
        <taxon>Rhodospirillales</taxon>
        <taxon>Dongiaceae</taxon>
        <taxon>Dongia</taxon>
    </lineage>
</organism>
<proteinExistence type="predicted"/>
<sequence>MNWSDLRVFSDALKMLLPDLVYFPSVYVGGGLNNEAPPNQPIPIYRTLVDCLKDSTHGVLVEISIRWPWPDEVDSDNPDILAGNIYGSTSPWFDPPWRLPTNWSRRRRAGRRASITIHFRGYQRLQEITQWEGKDFWGTKLDESGRRLAERVPESWVFRFGCASFVNASYVQEDTDKAFFCELLLDLWRKCSTDLSGLYDAVTGEVLKPEHKNYEARYGWNVLKHGISGKRHFLTVVPDRKEDRFYATGPAAKQAKRALLSPDLEPFDAYDFIYPRKRLPLLSGKT</sequence>
<name>A0A4R6WM99_9PROT</name>
<evidence type="ECO:0000313" key="1">
    <source>
        <dbReference type="EMBL" id="TDQ82102.1"/>
    </source>
</evidence>
<protein>
    <submittedName>
        <fullName evidence="1">Uncharacterized protein</fullName>
    </submittedName>
</protein>
<evidence type="ECO:0000313" key="2">
    <source>
        <dbReference type="Proteomes" id="UP000295783"/>
    </source>
</evidence>
<comment type="caution">
    <text evidence="1">The sequence shown here is derived from an EMBL/GenBank/DDBJ whole genome shotgun (WGS) entry which is preliminary data.</text>
</comment>
<dbReference type="Proteomes" id="UP000295783">
    <property type="component" value="Unassembled WGS sequence"/>
</dbReference>
<accession>A0A4R6WM99</accession>